<dbReference type="AlphaFoldDB" id="A0A426YJB2"/>
<name>A0A426YJB2_ENSVE</name>
<proteinExistence type="predicted"/>
<evidence type="ECO:0000313" key="1">
    <source>
        <dbReference type="EMBL" id="RRT51851.1"/>
    </source>
</evidence>
<gene>
    <name evidence="1" type="ORF">B296_00028839</name>
</gene>
<organism evidence="1 2">
    <name type="scientific">Ensete ventricosum</name>
    <name type="common">Abyssinian banana</name>
    <name type="synonym">Musa ensete</name>
    <dbReference type="NCBI Taxonomy" id="4639"/>
    <lineage>
        <taxon>Eukaryota</taxon>
        <taxon>Viridiplantae</taxon>
        <taxon>Streptophyta</taxon>
        <taxon>Embryophyta</taxon>
        <taxon>Tracheophyta</taxon>
        <taxon>Spermatophyta</taxon>
        <taxon>Magnoliopsida</taxon>
        <taxon>Liliopsida</taxon>
        <taxon>Zingiberales</taxon>
        <taxon>Musaceae</taxon>
        <taxon>Ensete</taxon>
    </lineage>
</organism>
<dbReference type="Proteomes" id="UP000287651">
    <property type="component" value="Unassembled WGS sequence"/>
</dbReference>
<comment type="caution">
    <text evidence="1">The sequence shown here is derived from an EMBL/GenBank/DDBJ whole genome shotgun (WGS) entry which is preliminary data.</text>
</comment>
<evidence type="ECO:0000313" key="2">
    <source>
        <dbReference type="Proteomes" id="UP000287651"/>
    </source>
</evidence>
<reference evidence="1 2" key="1">
    <citation type="journal article" date="2014" name="Agronomy (Basel)">
        <title>A Draft Genome Sequence for Ensete ventricosum, the Drought-Tolerant Tree Against Hunger.</title>
        <authorList>
            <person name="Harrison J."/>
            <person name="Moore K.A."/>
            <person name="Paszkiewicz K."/>
            <person name="Jones T."/>
            <person name="Grant M."/>
            <person name="Ambacheew D."/>
            <person name="Muzemil S."/>
            <person name="Studholme D.J."/>
        </authorList>
    </citation>
    <scope>NUCLEOTIDE SEQUENCE [LARGE SCALE GENOMIC DNA]</scope>
</reference>
<protein>
    <submittedName>
        <fullName evidence="1">Uncharacterized protein</fullName>
    </submittedName>
</protein>
<sequence length="115" mass="12226">MCRAARCSRCVPSAASCRKTRKAVCAPRNKQDMTCSSRAGRVDDGAATVGFGICDGNVDAPCAVVPTSPHHRHRPRPRAFVTGTWMRLARLYQHVLTTGTGLGLGLGLRSPCSSS</sequence>
<accession>A0A426YJB2</accession>
<dbReference type="EMBL" id="AMZH03011998">
    <property type="protein sequence ID" value="RRT51851.1"/>
    <property type="molecule type" value="Genomic_DNA"/>
</dbReference>